<protein>
    <submittedName>
        <fullName evidence="3">Gfo/Idh/MocA family protein</fullName>
    </submittedName>
</protein>
<dbReference type="Pfam" id="PF21378">
    <property type="entry name" value="YceM-like_C"/>
    <property type="match status" value="1"/>
</dbReference>
<reference evidence="4" key="1">
    <citation type="journal article" date="2019" name="Int. J. Syst. Evol. Microbiol.">
        <title>The Global Catalogue of Microorganisms (GCM) 10K type strain sequencing project: providing services to taxonomists for standard genome sequencing and annotation.</title>
        <authorList>
            <consortium name="The Broad Institute Genomics Platform"/>
            <consortium name="The Broad Institute Genome Sequencing Center for Infectious Disease"/>
            <person name="Wu L."/>
            <person name="Ma J."/>
        </authorList>
    </citation>
    <scope>NUCLEOTIDE SEQUENCE [LARGE SCALE GENOMIC DNA]</scope>
    <source>
        <strain evidence="4">CCUG 59189</strain>
    </source>
</reference>
<keyword evidence="4" id="KW-1185">Reference proteome</keyword>
<dbReference type="PANTHER" id="PTHR43708">
    <property type="entry name" value="CONSERVED EXPRESSED OXIDOREDUCTASE (EUROFUNG)"/>
    <property type="match status" value="1"/>
</dbReference>
<dbReference type="RefSeq" id="WP_379321009.1">
    <property type="nucleotide sequence ID" value="NZ_JBHTLM010000018.1"/>
</dbReference>
<dbReference type="Gene3D" id="3.40.50.720">
    <property type="entry name" value="NAD(P)-binding Rossmann-like Domain"/>
    <property type="match status" value="1"/>
</dbReference>
<dbReference type="InterPro" id="IPR048477">
    <property type="entry name" value="YceM-like_C"/>
</dbReference>
<comment type="caution">
    <text evidence="3">The sequence shown here is derived from an EMBL/GenBank/DDBJ whole genome shotgun (WGS) entry which is preliminary data.</text>
</comment>
<dbReference type="Gene3D" id="3.30.360.10">
    <property type="entry name" value="Dihydrodipicolinate Reductase, domain 2"/>
    <property type="match status" value="1"/>
</dbReference>
<gene>
    <name evidence="3" type="ORF">ACFQ3W_20015</name>
</gene>
<evidence type="ECO:0000313" key="3">
    <source>
        <dbReference type="EMBL" id="MFD1178567.1"/>
    </source>
</evidence>
<proteinExistence type="predicted"/>
<feature type="domain" description="YceM-like C-terminal" evidence="2">
    <location>
        <begin position="125"/>
        <end position="235"/>
    </location>
</feature>
<evidence type="ECO:0000259" key="2">
    <source>
        <dbReference type="Pfam" id="PF21378"/>
    </source>
</evidence>
<organism evidence="3 4">
    <name type="scientific">Paenibacillus puldeungensis</name>
    <dbReference type="NCBI Taxonomy" id="696536"/>
    <lineage>
        <taxon>Bacteria</taxon>
        <taxon>Bacillati</taxon>
        <taxon>Bacillota</taxon>
        <taxon>Bacilli</taxon>
        <taxon>Bacillales</taxon>
        <taxon>Paenibacillaceae</taxon>
        <taxon>Paenibacillus</taxon>
    </lineage>
</organism>
<dbReference type="InterPro" id="IPR036291">
    <property type="entry name" value="NAD(P)-bd_dom_sf"/>
</dbReference>
<evidence type="ECO:0000313" key="4">
    <source>
        <dbReference type="Proteomes" id="UP001597262"/>
    </source>
</evidence>
<dbReference type="InterPro" id="IPR000683">
    <property type="entry name" value="Gfo/Idh/MocA-like_OxRdtase_N"/>
</dbReference>
<evidence type="ECO:0000259" key="1">
    <source>
        <dbReference type="Pfam" id="PF01408"/>
    </source>
</evidence>
<dbReference type="SUPFAM" id="SSF55347">
    <property type="entry name" value="Glyceraldehyde-3-phosphate dehydrogenase-like, C-terminal domain"/>
    <property type="match status" value="1"/>
</dbReference>
<dbReference type="Pfam" id="PF01408">
    <property type="entry name" value="GFO_IDH_MocA"/>
    <property type="match status" value="1"/>
</dbReference>
<dbReference type="InterPro" id="IPR051317">
    <property type="entry name" value="Gfo/Idh/MocA_oxidoreduct"/>
</dbReference>
<accession>A0ABW3S199</accession>
<dbReference type="EMBL" id="JBHTLM010000018">
    <property type="protein sequence ID" value="MFD1178567.1"/>
    <property type="molecule type" value="Genomic_DNA"/>
</dbReference>
<dbReference type="PANTHER" id="PTHR43708:SF4">
    <property type="entry name" value="OXIDOREDUCTASE YCEM-RELATED"/>
    <property type="match status" value="1"/>
</dbReference>
<dbReference type="Proteomes" id="UP001597262">
    <property type="component" value="Unassembled WGS sequence"/>
</dbReference>
<dbReference type="SUPFAM" id="SSF51735">
    <property type="entry name" value="NAD(P)-binding Rossmann-fold domains"/>
    <property type="match status" value="1"/>
</dbReference>
<sequence>MRIGIIGLGDIARKAYLPVLTEQEGIELVFCTRNQQTLDRLAHKYRIPKTASSVDKLIESGIQAAFIHAATEAHSSIVEQLIRSGIHVYVDKPISYHYEESKRLTGLAEQAGVMIMTGFNRRFAPMYAAMKEKDDRRLILLQKNRISSPDFARRFVLDDFIHVVDTIRYLAPGDVKDVRISSHVDDGKLYHVMLQLEGDGFICTGMMNRDSGGNDEVLEVMNPGNKWRIDGLNTTAHLSRGVEELLKFNDWDPVLYRRGFVQIIEHFLTCVRERRAPMITPQDALESHRLCELIVKQAEDNGALSWGDRFV</sequence>
<feature type="domain" description="Gfo/Idh/MocA-like oxidoreductase N-terminal" evidence="1">
    <location>
        <begin position="1"/>
        <end position="119"/>
    </location>
</feature>
<name>A0ABW3S199_9BACL</name>